<sequence length="158" mass="16978">MPRRFDTRQLTGDDWQLKRQLRLAALLDSPDAFASSHLREAARSEAEWRDWPRHGSYFAAFDGPDPVGIACGWITPGAPDVAHLISMWVCPAARGRGAAGRLVAAVTGWARGQGTCRVELEVAGGNTAALRTYARAGFTITGRDPFTAGGAVLELPFA</sequence>
<dbReference type="Pfam" id="PF00583">
    <property type="entry name" value="Acetyltransf_1"/>
    <property type="match status" value="1"/>
</dbReference>
<dbReference type="EMBL" id="BAAAQD010000011">
    <property type="protein sequence ID" value="GAA1530015.1"/>
    <property type="molecule type" value="Genomic_DNA"/>
</dbReference>
<accession>A0ABP4LUD6</accession>
<keyword evidence="2" id="KW-0012">Acyltransferase</keyword>
<evidence type="ECO:0000256" key="2">
    <source>
        <dbReference type="ARBA" id="ARBA00023315"/>
    </source>
</evidence>
<dbReference type="Proteomes" id="UP001501470">
    <property type="component" value="Unassembled WGS sequence"/>
</dbReference>
<evidence type="ECO:0000256" key="1">
    <source>
        <dbReference type="ARBA" id="ARBA00022679"/>
    </source>
</evidence>
<dbReference type="PANTHER" id="PTHR43877">
    <property type="entry name" value="AMINOALKYLPHOSPHONATE N-ACETYLTRANSFERASE-RELATED-RELATED"/>
    <property type="match status" value="1"/>
</dbReference>
<dbReference type="PANTHER" id="PTHR43877:SF2">
    <property type="entry name" value="AMINOALKYLPHOSPHONATE N-ACETYLTRANSFERASE-RELATED"/>
    <property type="match status" value="1"/>
</dbReference>
<organism evidence="4 5">
    <name type="scientific">Dactylosporangium maewongense</name>
    <dbReference type="NCBI Taxonomy" id="634393"/>
    <lineage>
        <taxon>Bacteria</taxon>
        <taxon>Bacillati</taxon>
        <taxon>Actinomycetota</taxon>
        <taxon>Actinomycetes</taxon>
        <taxon>Micromonosporales</taxon>
        <taxon>Micromonosporaceae</taxon>
        <taxon>Dactylosporangium</taxon>
    </lineage>
</organism>
<protein>
    <submittedName>
        <fullName evidence="4">GNAT family N-acetyltransferase</fullName>
    </submittedName>
</protein>
<dbReference type="Gene3D" id="3.40.630.30">
    <property type="match status" value="1"/>
</dbReference>
<dbReference type="InterPro" id="IPR000182">
    <property type="entry name" value="GNAT_dom"/>
</dbReference>
<proteinExistence type="predicted"/>
<evidence type="ECO:0000313" key="4">
    <source>
        <dbReference type="EMBL" id="GAA1530015.1"/>
    </source>
</evidence>
<evidence type="ECO:0000313" key="5">
    <source>
        <dbReference type="Proteomes" id="UP001501470"/>
    </source>
</evidence>
<comment type="caution">
    <text evidence="4">The sequence shown here is derived from an EMBL/GenBank/DDBJ whole genome shotgun (WGS) entry which is preliminary data.</text>
</comment>
<feature type="domain" description="N-acetyltransferase" evidence="3">
    <location>
        <begin position="5"/>
        <end position="158"/>
    </location>
</feature>
<dbReference type="SUPFAM" id="SSF55729">
    <property type="entry name" value="Acyl-CoA N-acyltransferases (Nat)"/>
    <property type="match status" value="1"/>
</dbReference>
<evidence type="ECO:0000259" key="3">
    <source>
        <dbReference type="PROSITE" id="PS51186"/>
    </source>
</evidence>
<dbReference type="InterPro" id="IPR050832">
    <property type="entry name" value="Bact_Acetyltransf"/>
</dbReference>
<dbReference type="RefSeq" id="WP_344504926.1">
    <property type="nucleotide sequence ID" value="NZ_BAAAQD010000011.1"/>
</dbReference>
<dbReference type="CDD" id="cd04301">
    <property type="entry name" value="NAT_SF"/>
    <property type="match status" value="1"/>
</dbReference>
<reference evidence="5" key="1">
    <citation type="journal article" date="2019" name="Int. J. Syst. Evol. Microbiol.">
        <title>The Global Catalogue of Microorganisms (GCM) 10K type strain sequencing project: providing services to taxonomists for standard genome sequencing and annotation.</title>
        <authorList>
            <consortium name="The Broad Institute Genomics Platform"/>
            <consortium name="The Broad Institute Genome Sequencing Center for Infectious Disease"/>
            <person name="Wu L."/>
            <person name="Ma J."/>
        </authorList>
    </citation>
    <scope>NUCLEOTIDE SEQUENCE [LARGE SCALE GENOMIC DNA]</scope>
    <source>
        <strain evidence="5">JCM 15933</strain>
    </source>
</reference>
<keyword evidence="1" id="KW-0808">Transferase</keyword>
<gene>
    <name evidence="4" type="ORF">GCM10009827_054200</name>
</gene>
<name>A0ABP4LUD6_9ACTN</name>
<dbReference type="PROSITE" id="PS51186">
    <property type="entry name" value="GNAT"/>
    <property type="match status" value="1"/>
</dbReference>
<keyword evidence="5" id="KW-1185">Reference proteome</keyword>
<dbReference type="InterPro" id="IPR016181">
    <property type="entry name" value="Acyl_CoA_acyltransferase"/>
</dbReference>